<dbReference type="EMBL" id="JABSTQ010011097">
    <property type="protein sequence ID" value="KAG0415218.1"/>
    <property type="molecule type" value="Genomic_DNA"/>
</dbReference>
<accession>A0AC60P6X8</accession>
<reference evidence="1 2" key="1">
    <citation type="journal article" date="2020" name="Cell">
        <title>Large-Scale Comparative Analyses of Tick Genomes Elucidate Their Genetic Diversity and Vector Capacities.</title>
        <authorList>
            <consortium name="Tick Genome and Microbiome Consortium (TIGMIC)"/>
            <person name="Jia N."/>
            <person name="Wang J."/>
            <person name="Shi W."/>
            <person name="Du L."/>
            <person name="Sun Y."/>
            <person name="Zhan W."/>
            <person name="Jiang J.F."/>
            <person name="Wang Q."/>
            <person name="Zhang B."/>
            <person name="Ji P."/>
            <person name="Bell-Sakyi L."/>
            <person name="Cui X.M."/>
            <person name="Yuan T.T."/>
            <person name="Jiang B.G."/>
            <person name="Yang W.F."/>
            <person name="Lam T.T."/>
            <person name="Chang Q.C."/>
            <person name="Ding S.J."/>
            <person name="Wang X.J."/>
            <person name="Zhu J.G."/>
            <person name="Ruan X.D."/>
            <person name="Zhao L."/>
            <person name="Wei J.T."/>
            <person name="Ye R.Z."/>
            <person name="Que T.C."/>
            <person name="Du C.H."/>
            <person name="Zhou Y.H."/>
            <person name="Cheng J.X."/>
            <person name="Dai P.F."/>
            <person name="Guo W.B."/>
            <person name="Han X.H."/>
            <person name="Huang E.J."/>
            <person name="Li L.F."/>
            <person name="Wei W."/>
            <person name="Gao Y.C."/>
            <person name="Liu J.Z."/>
            <person name="Shao H.Z."/>
            <person name="Wang X."/>
            <person name="Wang C.C."/>
            <person name="Yang T.C."/>
            <person name="Huo Q.B."/>
            <person name="Li W."/>
            <person name="Chen H.Y."/>
            <person name="Chen S.E."/>
            <person name="Zhou L.G."/>
            <person name="Ni X.B."/>
            <person name="Tian J.H."/>
            <person name="Sheng Y."/>
            <person name="Liu T."/>
            <person name="Pan Y.S."/>
            <person name="Xia L.Y."/>
            <person name="Li J."/>
            <person name="Zhao F."/>
            <person name="Cao W.C."/>
        </authorList>
    </citation>
    <scope>NUCLEOTIDE SEQUENCE [LARGE SCALE GENOMIC DNA]</scope>
    <source>
        <strain evidence="1">Iper-2018</strain>
    </source>
</reference>
<dbReference type="Proteomes" id="UP000805193">
    <property type="component" value="Unassembled WGS sequence"/>
</dbReference>
<feature type="non-terminal residue" evidence="1">
    <location>
        <position position="73"/>
    </location>
</feature>
<keyword evidence="2" id="KW-1185">Reference proteome</keyword>
<sequence>MSRDENIPFAFDADHWVRHPPDPMHLTQDSLWSYLKKDSSLRQAHRGWSFKEEGYIVQRHDCGARRNLERASS</sequence>
<evidence type="ECO:0000313" key="1">
    <source>
        <dbReference type="EMBL" id="KAG0415218.1"/>
    </source>
</evidence>
<name>A0AC60P6X8_IXOPE</name>
<comment type="caution">
    <text evidence="1">The sequence shown here is derived from an EMBL/GenBank/DDBJ whole genome shotgun (WGS) entry which is preliminary data.</text>
</comment>
<protein>
    <submittedName>
        <fullName evidence="1">Uncharacterized protein</fullName>
    </submittedName>
</protein>
<organism evidence="1 2">
    <name type="scientific">Ixodes persulcatus</name>
    <name type="common">Taiga tick</name>
    <dbReference type="NCBI Taxonomy" id="34615"/>
    <lineage>
        <taxon>Eukaryota</taxon>
        <taxon>Metazoa</taxon>
        <taxon>Ecdysozoa</taxon>
        <taxon>Arthropoda</taxon>
        <taxon>Chelicerata</taxon>
        <taxon>Arachnida</taxon>
        <taxon>Acari</taxon>
        <taxon>Parasitiformes</taxon>
        <taxon>Ixodida</taxon>
        <taxon>Ixodoidea</taxon>
        <taxon>Ixodidae</taxon>
        <taxon>Ixodinae</taxon>
        <taxon>Ixodes</taxon>
    </lineage>
</organism>
<evidence type="ECO:0000313" key="2">
    <source>
        <dbReference type="Proteomes" id="UP000805193"/>
    </source>
</evidence>
<gene>
    <name evidence="1" type="ORF">HPB47_007617</name>
</gene>
<proteinExistence type="predicted"/>